<feature type="region of interest" description="Disordered" evidence="1">
    <location>
        <begin position="57"/>
        <end position="81"/>
    </location>
</feature>
<comment type="caution">
    <text evidence="2">The sequence shown here is derived from an EMBL/GenBank/DDBJ whole genome shotgun (WGS) entry which is preliminary data.</text>
</comment>
<dbReference type="AlphaFoldDB" id="A0AAE1AYN5"/>
<reference evidence="2" key="1">
    <citation type="journal article" date="2023" name="G3 (Bethesda)">
        <title>A reference genome for the long-term kleptoplast-retaining sea slug Elysia crispata morphotype clarki.</title>
        <authorList>
            <person name="Eastman K.E."/>
            <person name="Pendleton A.L."/>
            <person name="Shaikh M.A."/>
            <person name="Suttiyut T."/>
            <person name="Ogas R."/>
            <person name="Tomko P."/>
            <person name="Gavelis G."/>
            <person name="Widhalm J.R."/>
            <person name="Wisecaver J.H."/>
        </authorList>
    </citation>
    <scope>NUCLEOTIDE SEQUENCE</scope>
    <source>
        <strain evidence="2">ECLA1</strain>
    </source>
</reference>
<protein>
    <submittedName>
        <fullName evidence="2">Uncharacterized protein</fullName>
    </submittedName>
</protein>
<dbReference type="EMBL" id="JAWDGP010000935">
    <property type="protein sequence ID" value="KAK3796075.1"/>
    <property type="molecule type" value="Genomic_DNA"/>
</dbReference>
<dbReference type="Proteomes" id="UP001283361">
    <property type="component" value="Unassembled WGS sequence"/>
</dbReference>
<organism evidence="2 3">
    <name type="scientific">Elysia crispata</name>
    <name type="common">lettuce slug</name>
    <dbReference type="NCBI Taxonomy" id="231223"/>
    <lineage>
        <taxon>Eukaryota</taxon>
        <taxon>Metazoa</taxon>
        <taxon>Spiralia</taxon>
        <taxon>Lophotrochozoa</taxon>
        <taxon>Mollusca</taxon>
        <taxon>Gastropoda</taxon>
        <taxon>Heterobranchia</taxon>
        <taxon>Euthyneura</taxon>
        <taxon>Panpulmonata</taxon>
        <taxon>Sacoglossa</taxon>
        <taxon>Placobranchoidea</taxon>
        <taxon>Plakobranchidae</taxon>
        <taxon>Elysia</taxon>
    </lineage>
</organism>
<sequence>MVDQRCVFGIRHLVGRKTDQYGPVPPLSSQWGQRLTRPKARGVYLKPLDYNQLSWFQGSSSGGDLTPPGSRLPSKLISSDQ</sequence>
<name>A0AAE1AYN5_9GAST</name>
<evidence type="ECO:0000256" key="1">
    <source>
        <dbReference type="SAM" id="MobiDB-lite"/>
    </source>
</evidence>
<accession>A0AAE1AYN5</accession>
<evidence type="ECO:0000313" key="2">
    <source>
        <dbReference type="EMBL" id="KAK3796075.1"/>
    </source>
</evidence>
<evidence type="ECO:0000313" key="3">
    <source>
        <dbReference type="Proteomes" id="UP001283361"/>
    </source>
</evidence>
<gene>
    <name evidence="2" type="ORF">RRG08_017565</name>
</gene>
<keyword evidence="3" id="KW-1185">Reference proteome</keyword>
<proteinExistence type="predicted"/>